<accession>A0ABX8SE41</accession>
<protein>
    <submittedName>
        <fullName evidence="2">Sensor domain-containing protein</fullName>
    </submittedName>
</protein>
<dbReference type="EMBL" id="CP079105">
    <property type="protein sequence ID" value="QXQ15182.1"/>
    <property type="molecule type" value="Genomic_DNA"/>
</dbReference>
<evidence type="ECO:0000313" key="3">
    <source>
        <dbReference type="Proteomes" id="UP000887023"/>
    </source>
</evidence>
<reference evidence="2" key="1">
    <citation type="submission" date="2021-07" db="EMBL/GenBank/DDBJ databases">
        <title>Candidatus Kaistella beijingensis sp. nov. isolated from a municipal wastewater treatment plant is involved in sludge foaming.</title>
        <authorList>
            <person name="Song Y."/>
            <person name="Liu S.-J."/>
        </authorList>
    </citation>
    <scope>NUCLEOTIDE SEQUENCE</scope>
    <source>
        <strain evidence="2">DSM 43998</strain>
    </source>
</reference>
<feature type="signal peptide" evidence="1">
    <location>
        <begin position="1"/>
        <end position="23"/>
    </location>
</feature>
<dbReference type="RefSeq" id="WP_157079847.1">
    <property type="nucleotide sequence ID" value="NZ_CBCRUZ010000019.1"/>
</dbReference>
<gene>
    <name evidence="2" type="ORF">KV203_07550</name>
</gene>
<dbReference type="Proteomes" id="UP000887023">
    <property type="component" value="Chromosome"/>
</dbReference>
<proteinExistence type="predicted"/>
<organism evidence="2 3">
    <name type="scientific">Skermania pinensis</name>
    <dbReference type="NCBI Taxonomy" id="39122"/>
    <lineage>
        <taxon>Bacteria</taxon>
        <taxon>Bacillati</taxon>
        <taxon>Actinomycetota</taxon>
        <taxon>Actinomycetes</taxon>
        <taxon>Mycobacteriales</taxon>
        <taxon>Gordoniaceae</taxon>
        <taxon>Skermania</taxon>
    </lineage>
</organism>
<name>A0ABX8SE41_9ACTN</name>
<evidence type="ECO:0000256" key="1">
    <source>
        <dbReference type="SAM" id="SignalP"/>
    </source>
</evidence>
<keyword evidence="3" id="KW-1185">Reference proteome</keyword>
<sequence>MYVPVVCLGAALSGSGLLTACSAAVSGAPVPVGGTVSGHVATQLSTLLPDPATFPPTYQAIPLTGPALSAAAADLTGVPSGARVRPAGCAPSAPPAAADSTAMMVGTDSGARATVTVELTRTRQSFAEVRDELDRCGELAVSRNGADSTVRSDVLSSAGDDSIDVARTVESHGAHVDLRQSMTARMGQAADVRVTVTYMTFGTTAPDLAAVSELFDATLARVRAAG</sequence>
<keyword evidence="1" id="KW-0732">Signal</keyword>
<evidence type="ECO:0000313" key="2">
    <source>
        <dbReference type="EMBL" id="QXQ15182.1"/>
    </source>
</evidence>
<feature type="chain" id="PRO_5046759559" evidence="1">
    <location>
        <begin position="24"/>
        <end position="226"/>
    </location>
</feature>